<keyword evidence="1" id="KW-1133">Transmembrane helix</keyword>
<dbReference type="EMBL" id="JARJCM010000284">
    <property type="protein sequence ID" value="KAJ7019744.1"/>
    <property type="molecule type" value="Genomic_DNA"/>
</dbReference>
<keyword evidence="1" id="KW-0472">Membrane</keyword>
<feature type="transmembrane region" description="Helical" evidence="1">
    <location>
        <begin position="12"/>
        <end position="33"/>
    </location>
</feature>
<organism evidence="2 3">
    <name type="scientific">Mycena alexandri</name>
    <dbReference type="NCBI Taxonomy" id="1745969"/>
    <lineage>
        <taxon>Eukaryota</taxon>
        <taxon>Fungi</taxon>
        <taxon>Dikarya</taxon>
        <taxon>Basidiomycota</taxon>
        <taxon>Agaricomycotina</taxon>
        <taxon>Agaricomycetes</taxon>
        <taxon>Agaricomycetidae</taxon>
        <taxon>Agaricales</taxon>
        <taxon>Marasmiineae</taxon>
        <taxon>Mycenaceae</taxon>
        <taxon>Mycena</taxon>
    </lineage>
</organism>
<name>A0AAD6S1X4_9AGAR</name>
<feature type="transmembrane region" description="Helical" evidence="1">
    <location>
        <begin position="212"/>
        <end position="234"/>
    </location>
</feature>
<comment type="caution">
    <text evidence="2">The sequence shown here is derived from an EMBL/GenBank/DDBJ whole genome shotgun (WGS) entry which is preliminary data.</text>
</comment>
<feature type="transmembrane region" description="Helical" evidence="1">
    <location>
        <begin position="176"/>
        <end position="200"/>
    </location>
</feature>
<feature type="transmembrane region" description="Helical" evidence="1">
    <location>
        <begin position="135"/>
        <end position="155"/>
    </location>
</feature>
<feature type="transmembrane region" description="Helical" evidence="1">
    <location>
        <begin position="111"/>
        <end position="129"/>
    </location>
</feature>
<accession>A0AAD6S1X4</accession>
<sequence length="255" mass="28257">MTPFWFDISDLWIGTFFYGIYLVLFCICIYILLRRPHNLGNIVLLITAVVLFTLSTVQAVINLILGSAEIDNLDIAFDQLEAAGNIIYGVNNVVADGLVIYRCYSIWEKNIYVVILPIISLLVTSVFGVDLRLPSSPFFALSFATNVLVTALTAGRIWWLYRKARVYLKTDVQRRYLSAIAIIVESGVLYSATVLAYLILGAIPGAEIAQGPIFQMLTQVMGIAPTLIIVRVGLGVNVQTSSRNTSTDVEKGRHF</sequence>
<keyword evidence="3" id="KW-1185">Reference proteome</keyword>
<gene>
    <name evidence="2" type="ORF">C8F04DRAFT_1146769</name>
</gene>
<keyword evidence="1" id="KW-0812">Transmembrane</keyword>
<evidence type="ECO:0000313" key="2">
    <source>
        <dbReference type="EMBL" id="KAJ7019744.1"/>
    </source>
</evidence>
<protein>
    <submittedName>
        <fullName evidence="2">Uncharacterized protein</fullName>
    </submittedName>
</protein>
<evidence type="ECO:0000313" key="3">
    <source>
        <dbReference type="Proteomes" id="UP001218188"/>
    </source>
</evidence>
<dbReference type="AlphaFoldDB" id="A0AAD6S1X4"/>
<proteinExistence type="predicted"/>
<evidence type="ECO:0000256" key="1">
    <source>
        <dbReference type="SAM" id="Phobius"/>
    </source>
</evidence>
<feature type="transmembrane region" description="Helical" evidence="1">
    <location>
        <begin position="42"/>
        <end position="65"/>
    </location>
</feature>
<feature type="transmembrane region" description="Helical" evidence="1">
    <location>
        <begin position="85"/>
        <end position="104"/>
    </location>
</feature>
<dbReference type="Proteomes" id="UP001218188">
    <property type="component" value="Unassembled WGS sequence"/>
</dbReference>
<reference evidence="2" key="1">
    <citation type="submission" date="2023-03" db="EMBL/GenBank/DDBJ databases">
        <title>Massive genome expansion in bonnet fungi (Mycena s.s.) driven by repeated elements and novel gene families across ecological guilds.</title>
        <authorList>
            <consortium name="Lawrence Berkeley National Laboratory"/>
            <person name="Harder C.B."/>
            <person name="Miyauchi S."/>
            <person name="Viragh M."/>
            <person name="Kuo A."/>
            <person name="Thoen E."/>
            <person name="Andreopoulos B."/>
            <person name="Lu D."/>
            <person name="Skrede I."/>
            <person name="Drula E."/>
            <person name="Henrissat B."/>
            <person name="Morin E."/>
            <person name="Kohler A."/>
            <person name="Barry K."/>
            <person name="LaButti K."/>
            <person name="Morin E."/>
            <person name="Salamov A."/>
            <person name="Lipzen A."/>
            <person name="Mereny Z."/>
            <person name="Hegedus B."/>
            <person name="Baldrian P."/>
            <person name="Stursova M."/>
            <person name="Weitz H."/>
            <person name="Taylor A."/>
            <person name="Grigoriev I.V."/>
            <person name="Nagy L.G."/>
            <person name="Martin F."/>
            <person name="Kauserud H."/>
        </authorList>
    </citation>
    <scope>NUCLEOTIDE SEQUENCE</scope>
    <source>
        <strain evidence="2">CBHHK200</strain>
    </source>
</reference>